<dbReference type="RefSeq" id="WP_311656482.1">
    <property type="nucleotide sequence ID" value="NZ_JAVRHY010000001.1"/>
</dbReference>
<reference evidence="6 7" key="1">
    <citation type="submission" date="2023-09" db="EMBL/GenBank/DDBJ databases">
        <authorList>
            <person name="Rey-Velasco X."/>
        </authorList>
    </citation>
    <scope>NUCLEOTIDE SEQUENCE [LARGE SCALE GENOMIC DNA]</scope>
    <source>
        <strain evidence="6 7">P385</strain>
    </source>
</reference>
<evidence type="ECO:0000313" key="6">
    <source>
        <dbReference type="EMBL" id="MDT0616951.1"/>
    </source>
</evidence>
<keyword evidence="3 5" id="KW-1133">Transmembrane helix</keyword>
<organism evidence="6 7">
    <name type="scientific">Spectribacter acetivorans</name>
    <dbReference type="NCBI Taxonomy" id="3075603"/>
    <lineage>
        <taxon>Bacteria</taxon>
        <taxon>Pseudomonadati</taxon>
        <taxon>Pseudomonadota</taxon>
        <taxon>Gammaproteobacteria</taxon>
        <taxon>Salinisphaerales</taxon>
        <taxon>Salinisphaeraceae</taxon>
        <taxon>Spectribacter</taxon>
    </lineage>
</organism>
<protein>
    <submittedName>
        <fullName evidence="6">CvpA family protein</fullName>
    </submittedName>
</protein>
<evidence type="ECO:0000256" key="3">
    <source>
        <dbReference type="ARBA" id="ARBA00022989"/>
    </source>
</evidence>
<comment type="subcellular location">
    <subcellularLocation>
        <location evidence="1">Membrane</location>
        <topology evidence="1">Multi-pass membrane protein</topology>
    </subcellularLocation>
</comment>
<dbReference type="EMBL" id="JAVRHY010000001">
    <property type="protein sequence ID" value="MDT0616951.1"/>
    <property type="molecule type" value="Genomic_DNA"/>
</dbReference>
<dbReference type="InterPro" id="IPR003825">
    <property type="entry name" value="Colicin-V_CvpA"/>
</dbReference>
<feature type="transmembrane region" description="Helical" evidence="5">
    <location>
        <begin position="64"/>
        <end position="89"/>
    </location>
</feature>
<feature type="transmembrane region" description="Helical" evidence="5">
    <location>
        <begin position="6"/>
        <end position="25"/>
    </location>
</feature>
<name>A0ABU3B7I0_9GAMM</name>
<comment type="caution">
    <text evidence="6">The sequence shown here is derived from an EMBL/GenBank/DDBJ whole genome shotgun (WGS) entry which is preliminary data.</text>
</comment>
<gene>
    <name evidence="6" type="ORF">RM531_00545</name>
</gene>
<feature type="transmembrane region" description="Helical" evidence="5">
    <location>
        <begin position="101"/>
        <end position="123"/>
    </location>
</feature>
<proteinExistence type="predicted"/>
<feature type="transmembrane region" description="Helical" evidence="5">
    <location>
        <begin position="32"/>
        <end position="52"/>
    </location>
</feature>
<evidence type="ECO:0000256" key="1">
    <source>
        <dbReference type="ARBA" id="ARBA00004141"/>
    </source>
</evidence>
<dbReference type="Proteomes" id="UP001259982">
    <property type="component" value="Unassembled WGS sequence"/>
</dbReference>
<evidence type="ECO:0000256" key="4">
    <source>
        <dbReference type="ARBA" id="ARBA00023136"/>
    </source>
</evidence>
<dbReference type="InterPro" id="IPR052719">
    <property type="entry name" value="CvpA-like"/>
</dbReference>
<evidence type="ECO:0000256" key="5">
    <source>
        <dbReference type="SAM" id="Phobius"/>
    </source>
</evidence>
<keyword evidence="2 5" id="KW-0812">Transmembrane</keyword>
<keyword evidence="7" id="KW-1185">Reference proteome</keyword>
<dbReference type="Pfam" id="PF02674">
    <property type="entry name" value="Colicin_V"/>
    <property type="match status" value="1"/>
</dbReference>
<accession>A0ABU3B7I0</accession>
<evidence type="ECO:0000256" key="2">
    <source>
        <dbReference type="ARBA" id="ARBA00022692"/>
    </source>
</evidence>
<keyword evidence="4 5" id="KW-0472">Membrane</keyword>
<sequence length="181" mass="19593">MIWIDYAILAVIAVSAMVGFFRGFFREAIGLATWIVAFWLAFRFATPAAGMLEGWISVGSARLAVAFGVLFIAVLIIGAVFNHLMAGLVDRTGFAGTDRGLGGLFGVLRGAALLVLLVLIAGLTPVPRDDWWDQSLFVGHLERGAVWLRDWLPEELASEIRFDPTVPTDESVPTNDTGDNA</sequence>
<evidence type="ECO:0000313" key="7">
    <source>
        <dbReference type="Proteomes" id="UP001259982"/>
    </source>
</evidence>
<dbReference type="PANTHER" id="PTHR36926:SF1">
    <property type="entry name" value="COLICIN V PRODUCTION PROTEIN"/>
    <property type="match status" value="1"/>
</dbReference>
<dbReference type="PANTHER" id="PTHR36926">
    <property type="entry name" value="COLICIN V PRODUCTION PROTEIN"/>
    <property type="match status" value="1"/>
</dbReference>